<dbReference type="Proteomes" id="UP000070299">
    <property type="component" value="Unassembled WGS sequence"/>
</dbReference>
<feature type="transmembrane region" description="Helical" evidence="1">
    <location>
        <begin position="98"/>
        <end position="119"/>
    </location>
</feature>
<keyword evidence="1" id="KW-0812">Transmembrane</keyword>
<dbReference type="RefSeq" id="WP_068382314.1">
    <property type="nucleotide sequence ID" value="NZ_LSNE01000020.1"/>
</dbReference>
<accession>A0A148KKK2</accession>
<keyword evidence="1" id="KW-1133">Transmembrane helix</keyword>
<reference evidence="3" key="1">
    <citation type="submission" date="2016-02" db="EMBL/GenBank/DDBJ databases">
        <authorList>
            <person name="Schultz-Johansen M."/>
            <person name="Glaring M.A."/>
            <person name="Bech P.K."/>
            <person name="Stougaard P."/>
        </authorList>
    </citation>
    <scope>NUCLEOTIDE SEQUENCE [LARGE SCALE GENOMIC DNA]</scope>
    <source>
        <strain evidence="3">S66</strain>
    </source>
</reference>
<keyword evidence="3" id="KW-1185">Reference proteome</keyword>
<dbReference type="AlphaFoldDB" id="A0A148KKK2"/>
<keyword evidence="1" id="KW-0472">Membrane</keyword>
<comment type="caution">
    <text evidence="2">The sequence shown here is derived from an EMBL/GenBank/DDBJ whole genome shotgun (WGS) entry which is preliminary data.</text>
</comment>
<evidence type="ECO:0000256" key="1">
    <source>
        <dbReference type="SAM" id="Phobius"/>
    </source>
</evidence>
<sequence>MFINSISEFSKNTYFKVESYIVFVFLFQYFFYIKDLPNLYYLQKLILPLILSIITIFILIKKNNKSEKRIFYIFFGYIFILVSSSVGSTYYFNQPLLYSIVAEGKLLAAASIFLGYYYIKKRNVSEKELLHILMVLFWITISLYVYFQYAIDPSKYWHQDSQIFILDSKGFRIKLPVQLITFVSFYALANLEKNKLNIVIYVITLWYLTNFHDQRFYLFVFILVSLIILVVRYFQKHWKSLFFLAIPITLLSLFQLSDIVNYLSNVDSISIRGNRFFVIEEFLHKGNLLNYFLGAGEINENWKLKEFLFRTRFSSSDFGVIGIFYEFGIFGIIFFFFFYAYIMMKITKIKDGVLQGFKYFFVFSFFLSLLSPYLFYYAGLLCGMVGIMENYLTQNYRTNKTEPNSDFKQG</sequence>
<feature type="transmembrane region" description="Helical" evidence="1">
    <location>
        <begin position="217"/>
        <end position="234"/>
    </location>
</feature>
<feature type="transmembrane region" description="Helical" evidence="1">
    <location>
        <begin position="39"/>
        <end position="60"/>
    </location>
</feature>
<dbReference type="EMBL" id="LSNE01000020">
    <property type="protein sequence ID" value="KXI26826.1"/>
    <property type="molecule type" value="Genomic_DNA"/>
</dbReference>
<feature type="transmembrane region" description="Helical" evidence="1">
    <location>
        <begin position="72"/>
        <end position="92"/>
    </location>
</feature>
<protein>
    <submittedName>
        <fullName evidence="2">Uncharacterized protein</fullName>
    </submittedName>
</protein>
<feature type="transmembrane region" description="Helical" evidence="1">
    <location>
        <begin position="131"/>
        <end position="151"/>
    </location>
</feature>
<evidence type="ECO:0000313" key="2">
    <source>
        <dbReference type="EMBL" id="KXI26826.1"/>
    </source>
</evidence>
<name>A0A148KKK2_9ALTE</name>
<evidence type="ECO:0000313" key="3">
    <source>
        <dbReference type="Proteomes" id="UP000070299"/>
    </source>
</evidence>
<feature type="transmembrane region" description="Helical" evidence="1">
    <location>
        <begin position="241"/>
        <end position="263"/>
    </location>
</feature>
<feature type="transmembrane region" description="Helical" evidence="1">
    <location>
        <begin position="318"/>
        <end position="340"/>
    </location>
</feature>
<gene>
    <name evidence="2" type="ORF">AX660_03400</name>
</gene>
<dbReference type="STRING" id="1799789.AX660_03400"/>
<feature type="transmembrane region" description="Helical" evidence="1">
    <location>
        <begin position="12"/>
        <end position="33"/>
    </location>
</feature>
<proteinExistence type="predicted"/>
<organism evidence="2 3">
    <name type="scientific">Paraglaciecola hydrolytica</name>
    <dbReference type="NCBI Taxonomy" id="1799789"/>
    <lineage>
        <taxon>Bacteria</taxon>
        <taxon>Pseudomonadati</taxon>
        <taxon>Pseudomonadota</taxon>
        <taxon>Gammaproteobacteria</taxon>
        <taxon>Alteromonadales</taxon>
        <taxon>Alteromonadaceae</taxon>
        <taxon>Paraglaciecola</taxon>
    </lineage>
</organism>